<keyword evidence="3" id="KW-0378">Hydrolase</keyword>
<dbReference type="Proteomes" id="UP000323708">
    <property type="component" value="Unassembled WGS sequence"/>
</dbReference>
<dbReference type="RefSeq" id="WP_149612683.1">
    <property type="nucleotide sequence ID" value="NZ_VTUX01000009.1"/>
</dbReference>
<evidence type="ECO:0000256" key="2">
    <source>
        <dbReference type="ARBA" id="ARBA00013064"/>
    </source>
</evidence>
<dbReference type="GO" id="GO:0004725">
    <property type="term" value="F:protein tyrosine phosphatase activity"/>
    <property type="evidence" value="ECO:0007669"/>
    <property type="project" value="UniProtKB-EC"/>
</dbReference>
<evidence type="ECO:0000313" key="6">
    <source>
        <dbReference type="Proteomes" id="UP000323708"/>
    </source>
</evidence>
<dbReference type="EC" id="3.1.3.48" evidence="2"/>
<evidence type="ECO:0000256" key="3">
    <source>
        <dbReference type="ARBA" id="ARBA00022801"/>
    </source>
</evidence>
<name>A0A5B0WPD6_9GAMM</name>
<evidence type="ECO:0000313" key="5">
    <source>
        <dbReference type="EMBL" id="KAA1188920.1"/>
    </source>
</evidence>
<reference evidence="5 6" key="1">
    <citation type="submission" date="2019-09" db="EMBL/GenBank/DDBJ databases">
        <authorList>
            <person name="Chen X.-Y."/>
        </authorList>
    </citation>
    <scope>NUCLEOTIDE SEQUENCE [LARGE SCALE GENOMIC DNA]</scope>
    <source>
        <strain evidence="5 6">NY5</strain>
    </source>
</reference>
<evidence type="ECO:0000256" key="1">
    <source>
        <dbReference type="ARBA" id="ARBA00005750"/>
    </source>
</evidence>
<comment type="similarity">
    <text evidence="1">Belongs to the metallo-dependent hydrolases superfamily. CpsB/CapC family.</text>
</comment>
<dbReference type="InterPro" id="IPR016667">
    <property type="entry name" value="Caps_polysacc_synth_CpsB/CapC"/>
</dbReference>
<evidence type="ECO:0000256" key="4">
    <source>
        <dbReference type="ARBA" id="ARBA00051722"/>
    </source>
</evidence>
<dbReference type="InterPro" id="IPR016195">
    <property type="entry name" value="Pol/histidinol_Pase-like"/>
</dbReference>
<accession>A0A5B0WPD6</accession>
<comment type="caution">
    <text evidence="5">The sequence shown here is derived from an EMBL/GenBank/DDBJ whole genome shotgun (WGS) entry which is preliminary data.</text>
</comment>
<dbReference type="GO" id="GO:0030145">
    <property type="term" value="F:manganese ion binding"/>
    <property type="evidence" value="ECO:0007669"/>
    <property type="project" value="InterPro"/>
</dbReference>
<dbReference type="EMBL" id="VTUX01000009">
    <property type="protein sequence ID" value="KAA1188920.1"/>
    <property type="molecule type" value="Genomic_DNA"/>
</dbReference>
<dbReference type="SUPFAM" id="SSF89550">
    <property type="entry name" value="PHP domain-like"/>
    <property type="match status" value="1"/>
</dbReference>
<organism evidence="5 6">
    <name type="scientific">Pseudohalioglobus sediminis</name>
    <dbReference type="NCBI Taxonomy" id="2606449"/>
    <lineage>
        <taxon>Bacteria</taxon>
        <taxon>Pseudomonadati</taxon>
        <taxon>Pseudomonadota</taxon>
        <taxon>Gammaproteobacteria</taxon>
        <taxon>Cellvibrionales</taxon>
        <taxon>Halieaceae</taxon>
        <taxon>Pseudohalioglobus</taxon>
    </lineage>
</organism>
<dbReference type="Gene3D" id="3.20.20.140">
    <property type="entry name" value="Metal-dependent hydrolases"/>
    <property type="match status" value="1"/>
</dbReference>
<comment type="catalytic activity">
    <reaction evidence="4">
        <text>O-phospho-L-tyrosyl-[protein] + H2O = L-tyrosyl-[protein] + phosphate</text>
        <dbReference type="Rhea" id="RHEA:10684"/>
        <dbReference type="Rhea" id="RHEA-COMP:10136"/>
        <dbReference type="Rhea" id="RHEA-COMP:20101"/>
        <dbReference type="ChEBI" id="CHEBI:15377"/>
        <dbReference type="ChEBI" id="CHEBI:43474"/>
        <dbReference type="ChEBI" id="CHEBI:46858"/>
        <dbReference type="ChEBI" id="CHEBI:61978"/>
        <dbReference type="EC" id="3.1.3.48"/>
    </reaction>
</comment>
<dbReference type="PANTHER" id="PTHR39181">
    <property type="entry name" value="TYROSINE-PROTEIN PHOSPHATASE YWQE"/>
    <property type="match status" value="1"/>
</dbReference>
<keyword evidence="6" id="KW-1185">Reference proteome</keyword>
<dbReference type="Pfam" id="PF19567">
    <property type="entry name" value="CpsB_CapC"/>
    <property type="match status" value="1"/>
</dbReference>
<dbReference type="AlphaFoldDB" id="A0A5B0WPD6"/>
<dbReference type="PIRSF" id="PIRSF016557">
    <property type="entry name" value="Caps_synth_CpsB"/>
    <property type="match status" value="1"/>
</dbReference>
<gene>
    <name evidence="5" type="ORF">F0M18_17100</name>
</gene>
<sequence length="270" mass="29206">MIDVHCHMLPAIDDGARDLATALRMAELAVADGITHTVCTPHIYPGLFPNTHAGIREAVAGFRGELDAAGIPLQLSYGADIQVVPGLVQELQDATLPTLAASRYFLFEPPHHVSLPRLGDLLHNALLSGYVPVITHPERLSYIESDYELFLNAARQGAWIQLTGGSLLGVFGPRVQRITERFLEDGVTHLLASDAHNLKNRTPQLAEARAAAAAIVGEEESWRLVRERPQAILDNAAPDAVTSPPALRPGAPAGALRRPARKSWLARLFS</sequence>
<dbReference type="PANTHER" id="PTHR39181:SF1">
    <property type="entry name" value="TYROSINE-PROTEIN PHOSPHATASE YWQE"/>
    <property type="match status" value="1"/>
</dbReference>
<proteinExistence type="inferred from homology"/>
<protein>
    <recommendedName>
        <fullName evidence="2">protein-tyrosine-phosphatase</fullName>
        <ecNumber evidence="2">3.1.3.48</ecNumber>
    </recommendedName>
</protein>